<dbReference type="InterPro" id="IPR003140">
    <property type="entry name" value="PLipase/COase/thioEstase"/>
</dbReference>
<evidence type="ECO:0000313" key="5">
    <source>
        <dbReference type="Proteomes" id="UP000216004"/>
    </source>
</evidence>
<evidence type="ECO:0000256" key="1">
    <source>
        <dbReference type="ARBA" id="ARBA00006499"/>
    </source>
</evidence>
<dbReference type="PANTHER" id="PTHR10655:SF17">
    <property type="entry name" value="LYSOPHOSPHOLIPASE-LIKE PROTEIN 1"/>
    <property type="match status" value="1"/>
</dbReference>
<accession>A0A261EW64</accession>
<dbReference type="InterPro" id="IPR050565">
    <property type="entry name" value="LYPA1-2/EST-like"/>
</dbReference>
<protein>
    <submittedName>
        <fullName evidence="4">Esterase</fullName>
    </submittedName>
</protein>
<reference evidence="4 5" key="1">
    <citation type="journal article" date="2017" name="BMC Genomics">
        <title>Comparative genomic and phylogenomic analyses of the Bifidobacteriaceae family.</title>
        <authorList>
            <person name="Lugli G.A."/>
            <person name="Milani C."/>
            <person name="Turroni F."/>
            <person name="Duranti S."/>
            <person name="Mancabelli L."/>
            <person name="Mangifesta M."/>
            <person name="Ferrario C."/>
            <person name="Modesto M."/>
            <person name="Mattarelli P."/>
            <person name="Jiri K."/>
            <person name="van Sinderen D."/>
            <person name="Ventura M."/>
        </authorList>
    </citation>
    <scope>NUCLEOTIDE SEQUENCE [LARGE SCALE GENOMIC DNA]</scope>
    <source>
        <strain evidence="4 5">DSM 22924</strain>
    </source>
</reference>
<dbReference type="Proteomes" id="UP000216004">
    <property type="component" value="Unassembled WGS sequence"/>
</dbReference>
<dbReference type="Pfam" id="PF02230">
    <property type="entry name" value="Abhydrolase_2"/>
    <property type="match status" value="1"/>
</dbReference>
<name>A0A261EW64_9BIFI</name>
<feature type="domain" description="Phospholipase/carboxylesterase/thioesterase" evidence="3">
    <location>
        <begin position="49"/>
        <end position="251"/>
    </location>
</feature>
<evidence type="ECO:0000256" key="2">
    <source>
        <dbReference type="ARBA" id="ARBA00022801"/>
    </source>
</evidence>
<sequence length="260" mass="28919">MRYKSMQNNKKALSCGDMNQDNVKDIVAAGIVGDAQRVTEVRYSRKEGKANQARPMFVLLHGWGSREDDIADLMRYVAPYNDYVALRAPMQVPGSEQGMFGPGFTWFHRALPQGRELDADGFSAATAINEWVATHIPAEREVVVMGFSQGAMLAAHLLRINPERYRASICLSGFLAPGLVEGTAPADDRLVSMQKPVFLGFGKDDRVVPPYESRAFAAWLDEHVWLYSRAYDHLGHSVSMTELADVHQWLADIDVTSGLM</sequence>
<dbReference type="AlphaFoldDB" id="A0A261EW64"/>
<dbReference type="Gene3D" id="3.40.50.1820">
    <property type="entry name" value="alpha/beta hydrolase"/>
    <property type="match status" value="1"/>
</dbReference>
<evidence type="ECO:0000259" key="3">
    <source>
        <dbReference type="Pfam" id="PF02230"/>
    </source>
</evidence>
<organism evidence="4 5">
    <name type="scientific">Bombiscardovia coagulans</name>
    <dbReference type="NCBI Taxonomy" id="686666"/>
    <lineage>
        <taxon>Bacteria</taxon>
        <taxon>Bacillati</taxon>
        <taxon>Actinomycetota</taxon>
        <taxon>Actinomycetes</taxon>
        <taxon>Bifidobacteriales</taxon>
        <taxon>Bifidobacteriaceae</taxon>
        <taxon>Bombiscardovia</taxon>
    </lineage>
</organism>
<dbReference type="InterPro" id="IPR029058">
    <property type="entry name" value="AB_hydrolase_fold"/>
</dbReference>
<proteinExistence type="inferred from homology"/>
<dbReference type="SUPFAM" id="SSF53474">
    <property type="entry name" value="alpha/beta-Hydrolases"/>
    <property type="match status" value="1"/>
</dbReference>
<comment type="similarity">
    <text evidence="1">Belongs to the AB hydrolase superfamily. AB hydrolase 2 family.</text>
</comment>
<dbReference type="GO" id="GO:0016787">
    <property type="term" value="F:hydrolase activity"/>
    <property type="evidence" value="ECO:0007669"/>
    <property type="project" value="UniProtKB-KW"/>
</dbReference>
<keyword evidence="2" id="KW-0378">Hydrolase</keyword>
<keyword evidence="5" id="KW-1185">Reference proteome</keyword>
<dbReference type="EMBL" id="MWWS01000001">
    <property type="protein sequence ID" value="OZG51093.1"/>
    <property type="molecule type" value="Genomic_DNA"/>
</dbReference>
<dbReference type="PANTHER" id="PTHR10655">
    <property type="entry name" value="LYSOPHOSPHOLIPASE-RELATED"/>
    <property type="match status" value="1"/>
</dbReference>
<evidence type="ECO:0000313" key="4">
    <source>
        <dbReference type="EMBL" id="OZG51093.1"/>
    </source>
</evidence>
<comment type="caution">
    <text evidence="4">The sequence shown here is derived from an EMBL/GenBank/DDBJ whole genome shotgun (WGS) entry which is preliminary data.</text>
</comment>
<gene>
    <name evidence="4" type="ORF">BOCO_0008</name>
</gene>